<dbReference type="EMBL" id="KZ995040">
    <property type="protein sequence ID" value="RKO91498.1"/>
    <property type="molecule type" value="Genomic_DNA"/>
</dbReference>
<accession>A0A4P9WJ46</accession>
<proteinExistence type="predicted"/>
<name>A0A4P9WJ46_9FUNG</name>
<evidence type="ECO:0000313" key="2">
    <source>
        <dbReference type="Proteomes" id="UP000269721"/>
    </source>
</evidence>
<protein>
    <submittedName>
        <fullName evidence="1">Uncharacterized protein</fullName>
    </submittedName>
</protein>
<keyword evidence="2" id="KW-1185">Reference proteome</keyword>
<evidence type="ECO:0000313" key="1">
    <source>
        <dbReference type="EMBL" id="RKO91498.1"/>
    </source>
</evidence>
<sequence length="162" mass="18052">MELDRDLGKVVDAAHEENCKDQEFLVVKLPARVEPEHDRVDLGRVSGDAIAAEDPNKEEVGPFGEPTFQELEVHRALAQSEKSPCENFCSMGPVHLLSARVDDDASRVDKQVFVVKIQKALTHGLRECSGGITKYKRQRVLKVPKLHTQGGLGDVLFLQRKL</sequence>
<reference evidence="2" key="1">
    <citation type="journal article" date="2018" name="Nat. Microbiol.">
        <title>Leveraging single-cell genomics to expand the fungal tree of life.</title>
        <authorList>
            <person name="Ahrendt S.R."/>
            <person name="Quandt C.A."/>
            <person name="Ciobanu D."/>
            <person name="Clum A."/>
            <person name="Salamov A."/>
            <person name="Andreopoulos B."/>
            <person name="Cheng J.F."/>
            <person name="Woyke T."/>
            <person name="Pelin A."/>
            <person name="Henrissat B."/>
            <person name="Reynolds N.K."/>
            <person name="Benny G.L."/>
            <person name="Smith M.E."/>
            <person name="James T.Y."/>
            <person name="Grigoriev I.V."/>
        </authorList>
    </citation>
    <scope>NUCLEOTIDE SEQUENCE [LARGE SCALE GENOMIC DNA]</scope>
</reference>
<dbReference type="AlphaFoldDB" id="A0A4P9WJ46"/>
<organism evidence="1 2">
    <name type="scientific">Blyttiomyces helicus</name>
    <dbReference type="NCBI Taxonomy" id="388810"/>
    <lineage>
        <taxon>Eukaryota</taxon>
        <taxon>Fungi</taxon>
        <taxon>Fungi incertae sedis</taxon>
        <taxon>Chytridiomycota</taxon>
        <taxon>Chytridiomycota incertae sedis</taxon>
        <taxon>Chytridiomycetes</taxon>
        <taxon>Chytridiomycetes incertae sedis</taxon>
        <taxon>Blyttiomyces</taxon>
    </lineage>
</organism>
<dbReference type="Proteomes" id="UP000269721">
    <property type="component" value="Unassembled WGS sequence"/>
</dbReference>
<gene>
    <name evidence="1" type="ORF">BDK51DRAFT_27129</name>
</gene>